<dbReference type="EMBL" id="BAAAHB010000111">
    <property type="protein sequence ID" value="GAA0489487.1"/>
    <property type="molecule type" value="Genomic_DNA"/>
</dbReference>
<name>A0ABN1B448_9ACTN</name>
<reference evidence="2 3" key="1">
    <citation type="journal article" date="2019" name="Int. J. Syst. Evol. Microbiol.">
        <title>The Global Catalogue of Microorganisms (GCM) 10K type strain sequencing project: providing services to taxonomists for standard genome sequencing and annotation.</title>
        <authorList>
            <consortium name="The Broad Institute Genomics Platform"/>
            <consortium name="The Broad Institute Genome Sequencing Center for Infectious Disease"/>
            <person name="Wu L."/>
            <person name="Ma J."/>
        </authorList>
    </citation>
    <scope>NUCLEOTIDE SEQUENCE [LARGE SCALE GENOMIC DNA]</scope>
    <source>
        <strain evidence="2 3">JCM 10649</strain>
    </source>
</reference>
<keyword evidence="3" id="KW-1185">Reference proteome</keyword>
<evidence type="ECO:0000313" key="3">
    <source>
        <dbReference type="Proteomes" id="UP001499895"/>
    </source>
</evidence>
<feature type="compositionally biased region" description="Basic and acidic residues" evidence="1">
    <location>
        <begin position="70"/>
        <end position="83"/>
    </location>
</feature>
<feature type="region of interest" description="Disordered" evidence="1">
    <location>
        <begin position="1"/>
        <end position="26"/>
    </location>
</feature>
<comment type="caution">
    <text evidence="2">The sequence shown here is derived from an EMBL/GenBank/DDBJ whole genome shotgun (WGS) entry which is preliminary data.</text>
</comment>
<proteinExistence type="predicted"/>
<sequence>MYDSAMPHPDPDAGPPPPDPMTYRPGAYVIDIPTGTLVQVMGSVGPRVQVRRPWGGREREVVPEALRPASRAERDGAGIHDEDSTSPVGCDSCAALRAAHRQARSGGDAELTEEATAALRGHFRRAHLLPEVNAW</sequence>
<feature type="region of interest" description="Disordered" evidence="1">
    <location>
        <begin position="59"/>
        <end position="88"/>
    </location>
</feature>
<accession>A0ABN1B448</accession>
<dbReference type="Proteomes" id="UP001499895">
    <property type="component" value="Unassembled WGS sequence"/>
</dbReference>
<protein>
    <submittedName>
        <fullName evidence="2">Uncharacterized protein</fullName>
    </submittedName>
</protein>
<evidence type="ECO:0000256" key="1">
    <source>
        <dbReference type="SAM" id="MobiDB-lite"/>
    </source>
</evidence>
<evidence type="ECO:0000313" key="2">
    <source>
        <dbReference type="EMBL" id="GAA0489487.1"/>
    </source>
</evidence>
<gene>
    <name evidence="2" type="ORF">GCM10009544_58230</name>
</gene>
<organism evidence="2 3">
    <name type="scientific">Streptomyces stramineus</name>
    <dbReference type="NCBI Taxonomy" id="173861"/>
    <lineage>
        <taxon>Bacteria</taxon>
        <taxon>Bacillati</taxon>
        <taxon>Actinomycetota</taxon>
        <taxon>Actinomycetes</taxon>
        <taxon>Kitasatosporales</taxon>
        <taxon>Streptomycetaceae</taxon>
        <taxon>Streptomyces</taxon>
    </lineage>
</organism>